<gene>
    <name evidence="1" type="ORF">BDN72DRAFT_836092</name>
</gene>
<evidence type="ECO:0000313" key="2">
    <source>
        <dbReference type="Proteomes" id="UP000308600"/>
    </source>
</evidence>
<reference evidence="1 2" key="1">
    <citation type="journal article" date="2019" name="Nat. Ecol. Evol.">
        <title>Megaphylogeny resolves global patterns of mushroom evolution.</title>
        <authorList>
            <person name="Varga T."/>
            <person name="Krizsan K."/>
            <person name="Foldi C."/>
            <person name="Dima B."/>
            <person name="Sanchez-Garcia M."/>
            <person name="Sanchez-Ramirez S."/>
            <person name="Szollosi G.J."/>
            <person name="Szarkandi J.G."/>
            <person name="Papp V."/>
            <person name="Albert L."/>
            <person name="Andreopoulos W."/>
            <person name="Angelini C."/>
            <person name="Antonin V."/>
            <person name="Barry K.W."/>
            <person name="Bougher N.L."/>
            <person name="Buchanan P."/>
            <person name="Buyck B."/>
            <person name="Bense V."/>
            <person name="Catcheside P."/>
            <person name="Chovatia M."/>
            <person name="Cooper J."/>
            <person name="Damon W."/>
            <person name="Desjardin D."/>
            <person name="Finy P."/>
            <person name="Geml J."/>
            <person name="Haridas S."/>
            <person name="Hughes K."/>
            <person name="Justo A."/>
            <person name="Karasinski D."/>
            <person name="Kautmanova I."/>
            <person name="Kiss B."/>
            <person name="Kocsube S."/>
            <person name="Kotiranta H."/>
            <person name="LaButti K.M."/>
            <person name="Lechner B.E."/>
            <person name="Liimatainen K."/>
            <person name="Lipzen A."/>
            <person name="Lukacs Z."/>
            <person name="Mihaltcheva S."/>
            <person name="Morgado L.N."/>
            <person name="Niskanen T."/>
            <person name="Noordeloos M.E."/>
            <person name="Ohm R.A."/>
            <person name="Ortiz-Santana B."/>
            <person name="Ovrebo C."/>
            <person name="Racz N."/>
            <person name="Riley R."/>
            <person name="Savchenko A."/>
            <person name="Shiryaev A."/>
            <person name="Soop K."/>
            <person name="Spirin V."/>
            <person name="Szebenyi C."/>
            <person name="Tomsovsky M."/>
            <person name="Tulloss R.E."/>
            <person name="Uehling J."/>
            <person name="Grigoriev I.V."/>
            <person name="Vagvolgyi C."/>
            <person name="Papp T."/>
            <person name="Martin F.M."/>
            <person name="Miettinen O."/>
            <person name="Hibbett D.S."/>
            <person name="Nagy L.G."/>
        </authorList>
    </citation>
    <scope>NUCLEOTIDE SEQUENCE [LARGE SCALE GENOMIC DNA]</scope>
    <source>
        <strain evidence="1 2">NL-1719</strain>
    </source>
</reference>
<proteinExistence type="predicted"/>
<sequence length="237" mass="25620">MITEPAEPRATLSRSNSAASTSHRRAAHNLNRKKSLCLPNQPLHVPVPPSLLQSPYLNSPQSIFQRAASAPRLPSEEDEEWLQDTVPLSSEIRESHHHHLHPSTDAKKNAAAARPNSSIAASIASPQPPPPPPPAPATVAGPDLLQHNHNRHNTSETPSDAKHLITSTNIPSSSNPSRGRSTDARSHLRDHIPASPPLVHWRKTSISPLASSSWPNSAQTTSRSDTSTMSPADPTYR</sequence>
<dbReference type="EMBL" id="ML208284">
    <property type="protein sequence ID" value="TFK72525.1"/>
    <property type="molecule type" value="Genomic_DNA"/>
</dbReference>
<protein>
    <submittedName>
        <fullName evidence="1">Uncharacterized protein</fullName>
    </submittedName>
</protein>
<name>A0ACD3B3B3_9AGAR</name>
<organism evidence="1 2">
    <name type="scientific">Pluteus cervinus</name>
    <dbReference type="NCBI Taxonomy" id="181527"/>
    <lineage>
        <taxon>Eukaryota</taxon>
        <taxon>Fungi</taxon>
        <taxon>Dikarya</taxon>
        <taxon>Basidiomycota</taxon>
        <taxon>Agaricomycotina</taxon>
        <taxon>Agaricomycetes</taxon>
        <taxon>Agaricomycetidae</taxon>
        <taxon>Agaricales</taxon>
        <taxon>Pluteineae</taxon>
        <taxon>Pluteaceae</taxon>
        <taxon>Pluteus</taxon>
    </lineage>
</organism>
<accession>A0ACD3B3B3</accession>
<dbReference type="Proteomes" id="UP000308600">
    <property type="component" value="Unassembled WGS sequence"/>
</dbReference>
<evidence type="ECO:0000313" key="1">
    <source>
        <dbReference type="EMBL" id="TFK72525.1"/>
    </source>
</evidence>
<keyword evidence="2" id="KW-1185">Reference proteome</keyword>